<reference evidence="2 3" key="1">
    <citation type="submission" date="2016-11" db="EMBL/GenBank/DDBJ databases">
        <authorList>
            <person name="Jaros S."/>
            <person name="Januszkiewicz K."/>
            <person name="Wedrychowicz H."/>
        </authorList>
    </citation>
    <scope>NUCLEOTIDE SEQUENCE [LARGE SCALE GENOMIC DNA]</scope>
    <source>
        <strain evidence="2 3">DSM 43832</strain>
    </source>
</reference>
<dbReference type="EMBL" id="FRAP01000002">
    <property type="protein sequence ID" value="SHK03647.1"/>
    <property type="molecule type" value="Genomic_DNA"/>
</dbReference>
<organism evidence="2 3">
    <name type="scientific">Pseudonocardia thermophila</name>
    <dbReference type="NCBI Taxonomy" id="1848"/>
    <lineage>
        <taxon>Bacteria</taxon>
        <taxon>Bacillati</taxon>
        <taxon>Actinomycetota</taxon>
        <taxon>Actinomycetes</taxon>
        <taxon>Pseudonocardiales</taxon>
        <taxon>Pseudonocardiaceae</taxon>
        <taxon>Pseudonocardia</taxon>
    </lineage>
</organism>
<evidence type="ECO:0000313" key="3">
    <source>
        <dbReference type="Proteomes" id="UP000184363"/>
    </source>
</evidence>
<accession>A0A1M6P6N4</accession>
<feature type="region of interest" description="Disordered" evidence="1">
    <location>
        <begin position="95"/>
        <end position="120"/>
    </location>
</feature>
<dbReference type="STRING" id="1848.SAMN05443637_10281"/>
<dbReference type="OrthoDB" id="3387554at2"/>
<dbReference type="RefSeq" id="WP_143171938.1">
    <property type="nucleotide sequence ID" value="NZ_CALGVN010000053.1"/>
</dbReference>
<evidence type="ECO:0000256" key="1">
    <source>
        <dbReference type="SAM" id="MobiDB-lite"/>
    </source>
</evidence>
<name>A0A1M6P6N4_PSETH</name>
<protein>
    <submittedName>
        <fullName evidence="2">Uncharacterized protein</fullName>
    </submittedName>
</protein>
<sequence length="259" mass="28599">MPDLAIEASDRPLRPDQYLYVETHAWWMGTFGRHTHLTEHRVRQWIPARSDRVWLMERELTGAQKWLIGSAEQAAADGFELRDVGPVGRFVAPHGRFDLNGEQDEQPPCAPAPPRRGNWQSPTPAFFADLPRDPELLRKQLVDENPGSWFGPFAAAVNVLRTGLVPAPLRTALYAALLGLPDVTRQDGVCNLDGQECIAVVHDAGRTRTELFISPEDGQFAGERDTLRADSRFGLPAGTVISTTAVTTATVDEMGQRPA</sequence>
<evidence type="ECO:0000313" key="2">
    <source>
        <dbReference type="EMBL" id="SHK03647.1"/>
    </source>
</evidence>
<gene>
    <name evidence="2" type="ORF">SAMN05443637_10281</name>
</gene>
<proteinExistence type="predicted"/>
<dbReference type="AlphaFoldDB" id="A0A1M6P6N4"/>
<dbReference type="Proteomes" id="UP000184363">
    <property type="component" value="Unassembled WGS sequence"/>
</dbReference>
<keyword evidence="3" id="KW-1185">Reference proteome</keyword>